<gene>
    <name evidence="2" type="ORF">K1W69_04025</name>
</gene>
<dbReference type="PANTHER" id="PTHR42673">
    <property type="entry name" value="MALEYLACETOACETATE ISOMERASE"/>
    <property type="match status" value="1"/>
</dbReference>
<dbReference type="AlphaFoldDB" id="A0AAE2ZN09"/>
<dbReference type="GO" id="GO:0006749">
    <property type="term" value="P:glutathione metabolic process"/>
    <property type="evidence" value="ECO:0007669"/>
    <property type="project" value="TreeGrafter"/>
</dbReference>
<dbReference type="GO" id="GO:0016034">
    <property type="term" value="F:maleylacetoacetate isomerase activity"/>
    <property type="evidence" value="ECO:0007669"/>
    <property type="project" value="TreeGrafter"/>
</dbReference>
<dbReference type="SUPFAM" id="SSF52833">
    <property type="entry name" value="Thioredoxin-like"/>
    <property type="match status" value="1"/>
</dbReference>
<dbReference type="InterPro" id="IPR036282">
    <property type="entry name" value="Glutathione-S-Trfase_C_sf"/>
</dbReference>
<accession>A0AAE2ZN09</accession>
<dbReference type="Pfam" id="PF13409">
    <property type="entry name" value="GST_N_2"/>
    <property type="match status" value="1"/>
</dbReference>
<dbReference type="InterPro" id="IPR004045">
    <property type="entry name" value="Glutathione_S-Trfase_N"/>
</dbReference>
<dbReference type="Gene3D" id="1.20.1050.10">
    <property type="match status" value="1"/>
</dbReference>
<dbReference type="EMBL" id="JAICBX010000001">
    <property type="protein sequence ID" value="MBW8636347.1"/>
    <property type="molecule type" value="Genomic_DNA"/>
</dbReference>
<protein>
    <submittedName>
        <fullName evidence="2">Glutathione S-transferase N-terminal domain-containing protein</fullName>
    </submittedName>
</protein>
<dbReference type="PANTHER" id="PTHR42673:SF4">
    <property type="entry name" value="MALEYLACETOACETATE ISOMERASE"/>
    <property type="match status" value="1"/>
</dbReference>
<dbReference type="SUPFAM" id="SSF47616">
    <property type="entry name" value="GST C-terminal domain-like"/>
    <property type="match status" value="1"/>
</dbReference>
<evidence type="ECO:0000259" key="1">
    <source>
        <dbReference type="PROSITE" id="PS50404"/>
    </source>
</evidence>
<evidence type="ECO:0000313" key="3">
    <source>
        <dbReference type="Proteomes" id="UP001196509"/>
    </source>
</evidence>
<dbReference type="GO" id="GO:0004364">
    <property type="term" value="F:glutathione transferase activity"/>
    <property type="evidence" value="ECO:0007669"/>
    <property type="project" value="TreeGrafter"/>
</dbReference>
<dbReference type="Gene3D" id="3.40.30.10">
    <property type="entry name" value="Glutaredoxin"/>
    <property type="match status" value="1"/>
</dbReference>
<proteinExistence type="predicted"/>
<dbReference type="Proteomes" id="UP001196509">
    <property type="component" value="Unassembled WGS sequence"/>
</dbReference>
<feature type="domain" description="GST N-terminal" evidence="1">
    <location>
        <begin position="1"/>
        <end position="82"/>
    </location>
</feature>
<dbReference type="RefSeq" id="WP_220227040.1">
    <property type="nucleotide sequence ID" value="NZ_JAICBX010000001.1"/>
</dbReference>
<sequence>MRLLGTTRSPYVRKVRVFAAETGFIDRIKLELHSVHLADFSPAVTAFNPLGRVPTLIADDGRVFKDSLVIGVYLATEAGRDDLWPADPDAQLKVMNTHAIATGLIDILILRLVELGKPAVRVWPEVLGATASKIHAVLDYFEANIGDLEAEGRTLGTLSVAVALDYLDFRFHDIDWRGPRKQLTQWHKAISAWPALRDQPFLDQAPAMAGKIR</sequence>
<dbReference type="GO" id="GO:0006559">
    <property type="term" value="P:L-phenylalanine catabolic process"/>
    <property type="evidence" value="ECO:0007669"/>
    <property type="project" value="TreeGrafter"/>
</dbReference>
<name>A0AAE2ZN09_9HYPH</name>
<reference evidence="2" key="1">
    <citation type="submission" date="2021-08" db="EMBL/GenBank/DDBJ databases">
        <title>Hoeflea bacterium WL0058 sp. nov., isolated from the sediment.</title>
        <authorList>
            <person name="Wang L."/>
            <person name="Zhang D."/>
        </authorList>
    </citation>
    <scope>NUCLEOTIDE SEQUENCE</scope>
    <source>
        <strain evidence="2">WL0058</strain>
    </source>
</reference>
<keyword evidence="3" id="KW-1185">Reference proteome</keyword>
<dbReference type="InterPro" id="IPR036249">
    <property type="entry name" value="Thioredoxin-like_sf"/>
</dbReference>
<evidence type="ECO:0000313" key="2">
    <source>
        <dbReference type="EMBL" id="MBW8636347.1"/>
    </source>
</evidence>
<organism evidence="2 3">
    <name type="scientific">Flavimaribacter sediminis</name>
    <dbReference type="NCBI Taxonomy" id="2865987"/>
    <lineage>
        <taxon>Bacteria</taxon>
        <taxon>Pseudomonadati</taxon>
        <taxon>Pseudomonadota</taxon>
        <taxon>Alphaproteobacteria</taxon>
        <taxon>Hyphomicrobiales</taxon>
        <taxon>Rhizobiaceae</taxon>
        <taxon>Flavimaribacter</taxon>
    </lineage>
</organism>
<dbReference type="PROSITE" id="PS50404">
    <property type="entry name" value="GST_NTER"/>
    <property type="match status" value="1"/>
</dbReference>
<comment type="caution">
    <text evidence="2">The sequence shown here is derived from an EMBL/GenBank/DDBJ whole genome shotgun (WGS) entry which is preliminary data.</text>
</comment>